<proteinExistence type="predicted"/>
<dbReference type="SUPFAM" id="SSF48452">
    <property type="entry name" value="TPR-like"/>
    <property type="match status" value="1"/>
</dbReference>
<dbReference type="CDD" id="cd01948">
    <property type="entry name" value="EAL"/>
    <property type="match status" value="1"/>
</dbReference>
<dbReference type="PANTHER" id="PTHR33121:SF71">
    <property type="entry name" value="OXYGEN SENSOR PROTEIN DOSP"/>
    <property type="match status" value="1"/>
</dbReference>
<protein>
    <submittedName>
        <fullName evidence="3">EAL domain-containing protein</fullName>
    </submittedName>
</protein>
<gene>
    <name evidence="3" type="ORF">KAK11_09335</name>
</gene>
<keyword evidence="1" id="KW-0175">Coiled coil</keyword>
<evidence type="ECO:0000256" key="1">
    <source>
        <dbReference type="SAM" id="Coils"/>
    </source>
</evidence>
<dbReference type="Pfam" id="PF00563">
    <property type="entry name" value="EAL"/>
    <property type="match status" value="1"/>
</dbReference>
<dbReference type="PANTHER" id="PTHR33121">
    <property type="entry name" value="CYCLIC DI-GMP PHOSPHODIESTERASE PDEF"/>
    <property type="match status" value="1"/>
</dbReference>
<reference evidence="3 4" key="1">
    <citation type="submission" date="2021-04" db="EMBL/GenBank/DDBJ databases">
        <title>The genome sequence of type strain Ideonella paludis KCTC 32238.</title>
        <authorList>
            <person name="Liu Y."/>
        </authorList>
    </citation>
    <scope>NUCLEOTIDE SEQUENCE [LARGE SCALE GENOMIC DNA]</scope>
    <source>
        <strain evidence="3 4">KCTC 32238</strain>
    </source>
</reference>
<evidence type="ECO:0000313" key="3">
    <source>
        <dbReference type="EMBL" id="MBQ0935528.1"/>
    </source>
</evidence>
<dbReference type="SMART" id="SM00052">
    <property type="entry name" value="EAL"/>
    <property type="match status" value="1"/>
</dbReference>
<dbReference type="RefSeq" id="WP_210808557.1">
    <property type="nucleotide sequence ID" value="NZ_JAGQDG010000003.1"/>
</dbReference>
<evidence type="ECO:0000313" key="4">
    <source>
        <dbReference type="Proteomes" id="UP000672097"/>
    </source>
</evidence>
<dbReference type="Proteomes" id="UP000672097">
    <property type="component" value="Unassembled WGS sequence"/>
</dbReference>
<comment type="caution">
    <text evidence="3">The sequence shown here is derived from an EMBL/GenBank/DDBJ whole genome shotgun (WGS) entry which is preliminary data.</text>
</comment>
<dbReference type="InterPro" id="IPR035919">
    <property type="entry name" value="EAL_sf"/>
</dbReference>
<dbReference type="Gene3D" id="1.25.40.10">
    <property type="entry name" value="Tetratricopeptide repeat domain"/>
    <property type="match status" value="1"/>
</dbReference>
<evidence type="ECO:0000259" key="2">
    <source>
        <dbReference type="PROSITE" id="PS50883"/>
    </source>
</evidence>
<accession>A0ABS5DWJ9</accession>
<organism evidence="3 4">
    <name type="scientific">Ideonella paludis</name>
    <dbReference type="NCBI Taxonomy" id="1233411"/>
    <lineage>
        <taxon>Bacteria</taxon>
        <taxon>Pseudomonadati</taxon>
        <taxon>Pseudomonadota</taxon>
        <taxon>Betaproteobacteria</taxon>
        <taxon>Burkholderiales</taxon>
        <taxon>Sphaerotilaceae</taxon>
        <taxon>Ideonella</taxon>
    </lineage>
</organism>
<dbReference type="InterPro" id="IPR011990">
    <property type="entry name" value="TPR-like_helical_dom_sf"/>
</dbReference>
<feature type="domain" description="EAL" evidence="2">
    <location>
        <begin position="385"/>
        <end position="644"/>
    </location>
</feature>
<dbReference type="Gene3D" id="3.20.20.450">
    <property type="entry name" value="EAL domain"/>
    <property type="match status" value="1"/>
</dbReference>
<dbReference type="InterPro" id="IPR001633">
    <property type="entry name" value="EAL_dom"/>
</dbReference>
<dbReference type="InterPro" id="IPR050706">
    <property type="entry name" value="Cyclic-di-GMP_PDE-like"/>
</dbReference>
<keyword evidence="4" id="KW-1185">Reference proteome</keyword>
<name>A0ABS5DWJ9_9BURK</name>
<dbReference type="SUPFAM" id="SSF141868">
    <property type="entry name" value="EAL domain-like"/>
    <property type="match status" value="1"/>
</dbReference>
<feature type="coiled-coil region" evidence="1">
    <location>
        <begin position="341"/>
        <end position="368"/>
    </location>
</feature>
<dbReference type="PROSITE" id="PS50883">
    <property type="entry name" value="EAL"/>
    <property type="match status" value="1"/>
</dbReference>
<sequence>MFLSVSTAAGPFDNKELLAALSDITRLRDNSPAQAYEEACAWLTQVRSLGDSTLVAFGLLTVGRCAQALGRIDEWLDWSGLAAALAEQTDDPDLLRDALIELASATSHMGFPGEALPLFERALVLATDNHDPDLLAHLKTKTASALALLGRLEDAQTLHLDAIELVRDPNLALRLRLVVVGFHCDDMLRPEEAEYHLKAFERMTAIPSLSPRLQAWYLCLQTVVHAINGRPQAMLDSEAALRPMAAYNMNFYCWTLRIVADTLLSMGDANGARTRVNELLQIDLVLESVERVRLLLLRAKLAQRDNQSAEASELTKQAYALARPSAGTQDKLEAKVILTMLQNLESRLQLARSQVEARQLRLEIAKREALLQDREVPIPSLLKELYVLHAQQRSGFQVADMAEIGFHVAYQPYLGLQDLRVVGCEALLRLHHPRHGAMLPGEFIHRLERAGDIMDVGLWVVQQGCQHLAQWPSPGGVPLTLAINVSATQLESSEFAHKVAELLDRYGIAPGRLELEINESFALRESETPQAGLHALQSLGVKLSIDDFGAGHCNFARLIELDSDKVKLDRSLVRKAEQSQREFRGVQSLVRTCLDMGMAVCAEGVETLGQARAMHAIGCSALQGYWVGRPESPQHIAAVLARPAQVWAALLELDTPTKPSADRDHLQTL</sequence>
<dbReference type="EMBL" id="JAGQDG010000003">
    <property type="protein sequence ID" value="MBQ0935528.1"/>
    <property type="molecule type" value="Genomic_DNA"/>
</dbReference>